<dbReference type="GeneID" id="19169570"/>
<dbReference type="EMBL" id="AMGY01000004">
    <property type="protein sequence ID" value="EXJ84785.1"/>
    <property type="molecule type" value="Genomic_DNA"/>
</dbReference>
<evidence type="ECO:0000259" key="2">
    <source>
        <dbReference type="Pfam" id="PF25482"/>
    </source>
</evidence>
<protein>
    <recommendedName>
        <fullName evidence="2">DUF7905 domain-containing protein</fullName>
    </recommendedName>
</protein>
<dbReference type="Proteomes" id="UP000019478">
    <property type="component" value="Unassembled WGS sequence"/>
</dbReference>
<organism evidence="3 4">
    <name type="scientific">Capronia epimyces CBS 606.96</name>
    <dbReference type="NCBI Taxonomy" id="1182542"/>
    <lineage>
        <taxon>Eukaryota</taxon>
        <taxon>Fungi</taxon>
        <taxon>Dikarya</taxon>
        <taxon>Ascomycota</taxon>
        <taxon>Pezizomycotina</taxon>
        <taxon>Eurotiomycetes</taxon>
        <taxon>Chaetothyriomycetidae</taxon>
        <taxon>Chaetothyriales</taxon>
        <taxon>Herpotrichiellaceae</taxon>
        <taxon>Capronia</taxon>
    </lineage>
</organism>
<comment type="caution">
    <text evidence="3">The sequence shown here is derived from an EMBL/GenBank/DDBJ whole genome shotgun (WGS) entry which is preliminary data.</text>
</comment>
<sequence length="751" mass="84562">MANYGIAQLGIGCATRVKVLTLSVRPGLPNLPNFLLVSNLLAGWEEASLPGASAYSYAASDVFNNPGAPAGDAGRFPPTGPRYEASRDYAPRAQPGTPAALQPFSNGQLARGAPFGRQGTAIRPPVTKSAVQLRFESGQPADGEHQLASTWRAHQTTALRSDRGSQPHPIQTLQDIMFKCGTYIRKPDDQDQRLFIWGAPQQIADTKAALANWEESVRTSADASKNQSWFRSSALDGRAEHRLERQSKQRAFDDLLRQVSLDYSYEAAFVWPKELDIEDFANYHADVLDQLRSTYHCRVGFQSEGAQTIVIGANSERDVVNIMNRVLNLIKEIVSRRDHLVTVNLVHPPHHSIYRDRVGLQDRDPLTDSYLPTLHGMPAPDEVKWVKERRRTHINNRKKIKKTIDASIKRLRISQQHVRMRVVFGELGFKLFQRPSDGSGTYSFDDFFSMVTKGRTKLSMNSIPVRQGDITELPDVLDSMDAFHNGTEFYGAFFDFPATNSSATLRLETLIKPVGEEDYEFLERRWVEFGDTVSRLQVSLFNFERPDYQITIDAFPMHSNKQIKGQMMAQFQNDITFKRPPDGIKAPPHRRVKYPPGQKGLKTVSELTVKKWRFKDTDGFFELRRKELYDERQVQYSSSPVETRWHALYYYPEWDNLMGEFGTLKPGEDVSWPISVATFFPESGVADGRALPQGFKNFINEVEEIQDLLAEAIAQVAKRGQDDVDMNANANANVNGNANANANVNGQAQSA</sequence>
<dbReference type="OrthoDB" id="4739136at2759"/>
<reference evidence="3 4" key="1">
    <citation type="submission" date="2013-03" db="EMBL/GenBank/DDBJ databases">
        <title>The Genome Sequence of Capronia epimyces CBS 606.96.</title>
        <authorList>
            <consortium name="The Broad Institute Genomics Platform"/>
            <person name="Cuomo C."/>
            <person name="de Hoog S."/>
            <person name="Gorbushina A."/>
            <person name="Walker B."/>
            <person name="Young S.K."/>
            <person name="Zeng Q."/>
            <person name="Gargeya S."/>
            <person name="Fitzgerald M."/>
            <person name="Haas B."/>
            <person name="Abouelleil A."/>
            <person name="Allen A.W."/>
            <person name="Alvarado L."/>
            <person name="Arachchi H.M."/>
            <person name="Berlin A.M."/>
            <person name="Chapman S.B."/>
            <person name="Gainer-Dewar J."/>
            <person name="Goldberg J."/>
            <person name="Griggs A."/>
            <person name="Gujja S."/>
            <person name="Hansen M."/>
            <person name="Howarth C."/>
            <person name="Imamovic A."/>
            <person name="Ireland A."/>
            <person name="Larimer J."/>
            <person name="McCowan C."/>
            <person name="Murphy C."/>
            <person name="Pearson M."/>
            <person name="Poon T.W."/>
            <person name="Priest M."/>
            <person name="Roberts A."/>
            <person name="Saif S."/>
            <person name="Shea T."/>
            <person name="Sisk P."/>
            <person name="Sykes S."/>
            <person name="Wortman J."/>
            <person name="Nusbaum C."/>
            <person name="Birren B."/>
        </authorList>
    </citation>
    <scope>NUCLEOTIDE SEQUENCE [LARGE SCALE GENOMIC DNA]</scope>
    <source>
        <strain evidence="3 4">CBS 606.96</strain>
    </source>
</reference>
<feature type="domain" description="DUF7905" evidence="2">
    <location>
        <begin position="384"/>
        <end position="682"/>
    </location>
</feature>
<dbReference type="InterPro" id="IPR057227">
    <property type="entry name" value="DUF7905"/>
</dbReference>
<evidence type="ECO:0000256" key="1">
    <source>
        <dbReference type="SAM" id="MobiDB-lite"/>
    </source>
</evidence>
<dbReference type="Pfam" id="PF25482">
    <property type="entry name" value="DUF7905"/>
    <property type="match status" value="1"/>
</dbReference>
<dbReference type="RefSeq" id="XP_007733770.1">
    <property type="nucleotide sequence ID" value="XM_007735580.1"/>
</dbReference>
<dbReference type="HOGENOM" id="CLU_404912_0_0_1"/>
<evidence type="ECO:0000313" key="4">
    <source>
        <dbReference type="Proteomes" id="UP000019478"/>
    </source>
</evidence>
<proteinExistence type="predicted"/>
<name>W9Y562_9EURO</name>
<dbReference type="AlphaFoldDB" id="W9Y562"/>
<dbReference type="eggNOG" id="ENOG502S50B">
    <property type="taxonomic scope" value="Eukaryota"/>
</dbReference>
<dbReference type="STRING" id="1182542.W9Y562"/>
<evidence type="ECO:0000313" key="3">
    <source>
        <dbReference type="EMBL" id="EXJ84785.1"/>
    </source>
</evidence>
<keyword evidence="4" id="KW-1185">Reference proteome</keyword>
<accession>W9Y562</accession>
<gene>
    <name evidence="3" type="ORF">A1O3_05457</name>
</gene>
<feature type="region of interest" description="Disordered" evidence="1">
    <location>
        <begin position="69"/>
        <end position="123"/>
    </location>
</feature>